<dbReference type="SUPFAM" id="SSF51182">
    <property type="entry name" value="RmlC-like cupins"/>
    <property type="match status" value="1"/>
</dbReference>
<protein>
    <submittedName>
        <fullName evidence="2">Cupin domain-containing protein</fullName>
    </submittedName>
</protein>
<dbReference type="RefSeq" id="WP_301570701.1">
    <property type="nucleotide sequence ID" value="NZ_JAPWIE010000002.1"/>
</dbReference>
<dbReference type="InterPro" id="IPR014710">
    <property type="entry name" value="RmlC-like_jellyroll"/>
</dbReference>
<keyword evidence="3" id="KW-1185">Reference proteome</keyword>
<sequence length="139" mass="14614">MKHVVTGIGEDGKSFLESVSIYDDPTTGPTTISLFENSAVPLLARPVSGDLLEIAPEPGTVTWRIFAFHPGRATPFHHTDSIDISTVVDGTVDFAVDTESIALEAGDVVVVNGAGHSWNTELGCRLLVGMVGGNRPAAE</sequence>
<reference evidence="2" key="1">
    <citation type="submission" date="2022-12" db="EMBL/GenBank/DDBJ databases">
        <authorList>
            <person name="Krivoruchko A.V."/>
            <person name="Elkin A."/>
        </authorList>
    </citation>
    <scope>NUCLEOTIDE SEQUENCE</scope>
    <source>
        <strain evidence="2">IEGM 1388</strain>
    </source>
</reference>
<dbReference type="PANTHER" id="PTHR36156:SF2">
    <property type="entry name" value="CUPIN TYPE-2 DOMAIN-CONTAINING PROTEIN"/>
    <property type="match status" value="1"/>
</dbReference>
<comment type="caution">
    <text evidence="2">The sequence shown here is derived from an EMBL/GenBank/DDBJ whole genome shotgun (WGS) entry which is preliminary data.</text>
</comment>
<dbReference type="InterPro" id="IPR011051">
    <property type="entry name" value="RmlC_Cupin_sf"/>
</dbReference>
<evidence type="ECO:0000313" key="3">
    <source>
        <dbReference type="Proteomes" id="UP001067235"/>
    </source>
</evidence>
<organism evidence="2 3">
    <name type="scientific">Gordonia rubripertincta</name>
    <name type="common">Rhodococcus corallinus</name>
    <dbReference type="NCBI Taxonomy" id="36822"/>
    <lineage>
        <taxon>Bacteria</taxon>
        <taxon>Bacillati</taxon>
        <taxon>Actinomycetota</taxon>
        <taxon>Actinomycetes</taxon>
        <taxon>Mycobacteriales</taxon>
        <taxon>Gordoniaceae</taxon>
        <taxon>Gordonia</taxon>
    </lineage>
</organism>
<proteinExistence type="predicted"/>
<dbReference type="Pfam" id="PF07883">
    <property type="entry name" value="Cupin_2"/>
    <property type="match status" value="1"/>
</dbReference>
<gene>
    <name evidence="2" type="ORF">O4213_09260</name>
</gene>
<dbReference type="InterPro" id="IPR047142">
    <property type="entry name" value="OryJ/VirC-like"/>
</dbReference>
<dbReference type="InterPro" id="IPR013096">
    <property type="entry name" value="Cupin_2"/>
</dbReference>
<evidence type="ECO:0000259" key="1">
    <source>
        <dbReference type="Pfam" id="PF07883"/>
    </source>
</evidence>
<dbReference type="Gene3D" id="2.60.120.10">
    <property type="entry name" value="Jelly Rolls"/>
    <property type="match status" value="1"/>
</dbReference>
<evidence type="ECO:0000313" key="2">
    <source>
        <dbReference type="EMBL" id="MCZ4550170.1"/>
    </source>
</evidence>
<accession>A0ABT4MT29</accession>
<dbReference type="Proteomes" id="UP001067235">
    <property type="component" value="Unassembled WGS sequence"/>
</dbReference>
<name>A0ABT4MT29_GORRU</name>
<dbReference type="EMBL" id="JAPWIE010000002">
    <property type="protein sequence ID" value="MCZ4550170.1"/>
    <property type="molecule type" value="Genomic_DNA"/>
</dbReference>
<feature type="domain" description="Cupin type-2" evidence="1">
    <location>
        <begin position="65"/>
        <end position="113"/>
    </location>
</feature>
<dbReference type="PANTHER" id="PTHR36156">
    <property type="entry name" value="SLR2101 PROTEIN"/>
    <property type="match status" value="1"/>
</dbReference>